<dbReference type="VEuPathDB" id="FungiDB:P170DRAFT_478754"/>
<comment type="caution">
    <text evidence="2">The sequence shown here is derived from an EMBL/GenBank/DDBJ whole genome shotgun (WGS) entry which is preliminary data.</text>
</comment>
<dbReference type="Proteomes" id="UP000234275">
    <property type="component" value="Unassembled WGS sequence"/>
</dbReference>
<organism evidence="2 3">
    <name type="scientific">Aspergillus steynii IBT 23096</name>
    <dbReference type="NCBI Taxonomy" id="1392250"/>
    <lineage>
        <taxon>Eukaryota</taxon>
        <taxon>Fungi</taxon>
        <taxon>Dikarya</taxon>
        <taxon>Ascomycota</taxon>
        <taxon>Pezizomycotina</taxon>
        <taxon>Eurotiomycetes</taxon>
        <taxon>Eurotiomycetidae</taxon>
        <taxon>Eurotiales</taxon>
        <taxon>Aspergillaceae</taxon>
        <taxon>Aspergillus</taxon>
        <taxon>Aspergillus subgen. Circumdati</taxon>
    </lineage>
</organism>
<evidence type="ECO:0000313" key="3">
    <source>
        <dbReference type="Proteomes" id="UP000234275"/>
    </source>
</evidence>
<sequence>MARYKVLKGTFSPDRSKERDSALDDTTKKYSSQTTKFGQANILDKAASSRPLPQPSPSASRQKPPNDHQTRYSHLLGDFFIAAAAAAASRILDNPNFLDEMLGSLLDANQGDGSLTAEIDDLYRVFLE</sequence>
<accession>A0A2I2FYW3</accession>
<reference evidence="2 3" key="1">
    <citation type="submission" date="2016-12" db="EMBL/GenBank/DDBJ databases">
        <title>The genomes of Aspergillus section Nigri reveals drivers in fungal speciation.</title>
        <authorList>
            <consortium name="DOE Joint Genome Institute"/>
            <person name="Vesth T.C."/>
            <person name="Nybo J."/>
            <person name="Theobald S."/>
            <person name="Brandl J."/>
            <person name="Frisvad J.C."/>
            <person name="Nielsen K.F."/>
            <person name="Lyhne E.K."/>
            <person name="Kogle M.E."/>
            <person name="Kuo A."/>
            <person name="Riley R."/>
            <person name="Clum A."/>
            <person name="Nolan M."/>
            <person name="Lipzen A."/>
            <person name="Salamov A."/>
            <person name="Henrissat B."/>
            <person name="Wiebenga A."/>
            <person name="De Vries R.P."/>
            <person name="Grigoriev I.V."/>
            <person name="Mortensen U.H."/>
            <person name="Andersen M.R."/>
            <person name="Baker S.E."/>
        </authorList>
    </citation>
    <scope>NUCLEOTIDE SEQUENCE [LARGE SCALE GENOMIC DNA]</scope>
    <source>
        <strain evidence="2 3">IBT 23096</strain>
    </source>
</reference>
<evidence type="ECO:0000256" key="1">
    <source>
        <dbReference type="SAM" id="MobiDB-lite"/>
    </source>
</evidence>
<dbReference type="GeneID" id="36561288"/>
<dbReference type="RefSeq" id="XP_024701124.1">
    <property type="nucleotide sequence ID" value="XM_024853590.1"/>
</dbReference>
<protein>
    <submittedName>
        <fullName evidence="2">Uncharacterized protein</fullName>
    </submittedName>
</protein>
<dbReference type="EMBL" id="MSFO01000007">
    <property type="protein sequence ID" value="PLB45822.1"/>
    <property type="molecule type" value="Genomic_DNA"/>
</dbReference>
<name>A0A2I2FYW3_9EURO</name>
<dbReference type="AlphaFoldDB" id="A0A2I2FYW3"/>
<evidence type="ECO:0000313" key="2">
    <source>
        <dbReference type="EMBL" id="PLB45822.1"/>
    </source>
</evidence>
<keyword evidence="3" id="KW-1185">Reference proteome</keyword>
<feature type="region of interest" description="Disordered" evidence="1">
    <location>
        <begin position="46"/>
        <end position="70"/>
    </location>
</feature>
<feature type="region of interest" description="Disordered" evidence="1">
    <location>
        <begin position="1"/>
        <end position="34"/>
    </location>
</feature>
<gene>
    <name evidence="2" type="ORF">P170DRAFT_478754</name>
</gene>
<proteinExistence type="predicted"/>
<feature type="compositionally biased region" description="Basic and acidic residues" evidence="1">
    <location>
        <begin position="14"/>
        <end position="28"/>
    </location>
</feature>